<reference evidence="3" key="1">
    <citation type="submission" date="2023-10" db="EMBL/GenBank/DDBJ databases">
        <authorList>
            <person name="Chen Y."/>
            <person name="Shah S."/>
            <person name="Dougan E. K."/>
            <person name="Thang M."/>
            <person name="Chan C."/>
        </authorList>
    </citation>
    <scope>NUCLEOTIDE SEQUENCE [LARGE SCALE GENOMIC DNA]</scope>
</reference>
<keyword evidence="4" id="KW-1185">Reference proteome</keyword>
<dbReference type="Proteomes" id="UP001189429">
    <property type="component" value="Unassembled WGS sequence"/>
</dbReference>
<gene>
    <name evidence="3" type="ORF">PCOR1329_LOCUS64286</name>
</gene>
<evidence type="ECO:0000313" key="3">
    <source>
        <dbReference type="EMBL" id="CAK0881447.1"/>
    </source>
</evidence>
<accession>A0ABN9W5V4</accession>
<feature type="region of interest" description="Disordered" evidence="2">
    <location>
        <begin position="814"/>
        <end position="841"/>
    </location>
</feature>
<dbReference type="EMBL" id="CAUYUJ010018184">
    <property type="protein sequence ID" value="CAK0881447.1"/>
    <property type="molecule type" value="Genomic_DNA"/>
</dbReference>
<feature type="compositionally biased region" description="Low complexity" evidence="2">
    <location>
        <begin position="82"/>
        <end position="101"/>
    </location>
</feature>
<evidence type="ECO:0000313" key="4">
    <source>
        <dbReference type="Proteomes" id="UP001189429"/>
    </source>
</evidence>
<feature type="region of interest" description="Disordered" evidence="2">
    <location>
        <begin position="74"/>
        <end position="154"/>
    </location>
</feature>
<feature type="coiled-coil region" evidence="1">
    <location>
        <begin position="178"/>
        <end position="233"/>
    </location>
</feature>
<feature type="compositionally biased region" description="Low complexity" evidence="2">
    <location>
        <begin position="125"/>
        <end position="154"/>
    </location>
</feature>
<evidence type="ECO:0000256" key="2">
    <source>
        <dbReference type="SAM" id="MobiDB-lite"/>
    </source>
</evidence>
<name>A0ABN9W5V4_9DINO</name>
<feature type="region of interest" description="Disordered" evidence="2">
    <location>
        <begin position="868"/>
        <end position="900"/>
    </location>
</feature>
<evidence type="ECO:0000256" key="1">
    <source>
        <dbReference type="SAM" id="Coils"/>
    </source>
</evidence>
<proteinExistence type="predicted"/>
<keyword evidence="1" id="KW-0175">Coiled coil</keyword>
<comment type="caution">
    <text evidence="3">The sequence shown here is derived from an EMBL/GenBank/DDBJ whole genome shotgun (WGS) entry which is preliminary data.</text>
</comment>
<organism evidence="3 4">
    <name type="scientific">Prorocentrum cordatum</name>
    <dbReference type="NCBI Taxonomy" id="2364126"/>
    <lineage>
        <taxon>Eukaryota</taxon>
        <taxon>Sar</taxon>
        <taxon>Alveolata</taxon>
        <taxon>Dinophyceae</taxon>
        <taxon>Prorocentrales</taxon>
        <taxon>Prorocentraceae</taxon>
        <taxon>Prorocentrum</taxon>
    </lineage>
</organism>
<feature type="compositionally biased region" description="Low complexity" evidence="2">
    <location>
        <begin position="823"/>
        <end position="841"/>
    </location>
</feature>
<protein>
    <submittedName>
        <fullName evidence="3">Uncharacterized protein</fullName>
    </submittedName>
</protein>
<sequence>MVMLKLLAVNGHSKSDVIEVDSAASGADLLAAIKAKLGWTFTAANYQNEGRARGEPLPLDQPLGDALKDGAAVAAKRDRGARPPAATPARRAAAAAAAAPASEGGKPRSRSRSPKSSAPDGGSTRESGAASAAAPAAAVQQAPPRAAAGAPRAAAPRVAAAPPAAAPGVAGGERGAGVGRLREELAQARRKAAAAAAALGARDQELATVRAELAQARQEAADADAACSKVETRCAGLTTEVARLQGEGGALRGQLSYWRTMHRGGPHVDGADYPGKKELALQEQVALHAKISASGSAREGPAVLLERVQEWVPVGVAECFHKRLRRWRVLPALCFTLARGARLGNVVCLRCTVCRAVFAGNWKWPAVPKGSQFLRGFHSPVLARTCCEQNRWFFATPQVVVEVTLLSYLLGFLARGGMSFTAFAVIYQTLWPAPMRGTMCASRTHLLQIFEINVIAFACILMFAECALDAHTFAWRLRPRHQGSDFEALLCQARKAFSTSSASHACQLFRRVRALVVDGKWCVQTSICNARDCNPVFSAEVRERYFKGCTERPAPGSLYCKRHAYARGHRRRWQQSLDALVVEDHRKTVRQDGVLLKYRVQGGWARREAVNTDDVRQCEMRLLRRARQKKQQEDCNKDDRKDVDELLVGRKSAGIFVAVTPCLQIAAIAPMWASESISQLLLFLLATRELFLDLAYAIYDNACAVARHLRKRQREGPPSDPGAPGWTWLLGLQWIIDRLHFTYHKSCRDKTSPYFVPGVDADDYPSLKGVDTEAAEQLFHVAHRWQVVLSGAHPVHEELLLLIFARDHNRRQSCHRAIQTHRSAQAAPAAPRSGPSSSAEGGLRLAAACAGGRECDIPDRAGWRKKRKTIRTSCEVPEPPPPEQAPDGEAGKRAAPAEAPCDPLPTMRKQDLHSAHVWINLRSKTVRHAVLRNYVSAGCGYFFGQDSRPLRLGRADVRGMFSRGSCYGLRACIVADAAWRAPPIVGGQVGGGANGGDMGSGRVPAAGEWGCGALRVGAGPMGDWRGRVANHST</sequence>